<keyword evidence="3" id="KW-1185">Reference proteome</keyword>
<proteinExistence type="predicted"/>
<protein>
    <submittedName>
        <fullName evidence="2">SymE family type I addiction module toxin</fullName>
    </submittedName>
</protein>
<feature type="domain" description="Toxin SymE-like" evidence="1">
    <location>
        <begin position="20"/>
        <end position="77"/>
    </location>
</feature>
<dbReference type="Proteomes" id="UP001596169">
    <property type="component" value="Unassembled WGS sequence"/>
</dbReference>
<evidence type="ECO:0000313" key="3">
    <source>
        <dbReference type="Proteomes" id="UP001596169"/>
    </source>
</evidence>
<organism evidence="2 3">
    <name type="scientific">Citrobacter bitternis</name>
    <dbReference type="NCBI Taxonomy" id="1585982"/>
    <lineage>
        <taxon>Bacteria</taxon>
        <taxon>Pseudomonadati</taxon>
        <taxon>Pseudomonadota</taxon>
        <taxon>Gammaproteobacteria</taxon>
        <taxon>Enterobacterales</taxon>
        <taxon>Enterobacteriaceae</taxon>
        <taxon>Citrobacter</taxon>
    </lineage>
</organism>
<evidence type="ECO:0000313" key="2">
    <source>
        <dbReference type="EMBL" id="MFC6119469.1"/>
    </source>
</evidence>
<dbReference type="EMBL" id="JBHSRG010000001">
    <property type="protein sequence ID" value="MFC6119469.1"/>
    <property type="molecule type" value="Genomic_DNA"/>
</dbReference>
<dbReference type="Pfam" id="PF08845">
    <property type="entry name" value="SymE_toxin"/>
    <property type="match status" value="1"/>
</dbReference>
<comment type="caution">
    <text evidence="2">The sequence shown here is derived from an EMBL/GenBank/DDBJ whole genome shotgun (WGS) entry which is preliminary data.</text>
</comment>
<reference evidence="3" key="1">
    <citation type="journal article" date="2019" name="Int. J. Syst. Evol. Microbiol.">
        <title>The Global Catalogue of Microorganisms (GCM) 10K type strain sequencing project: providing services to taxonomists for standard genome sequencing and annotation.</title>
        <authorList>
            <consortium name="The Broad Institute Genomics Platform"/>
            <consortium name="The Broad Institute Genome Sequencing Center for Infectious Disease"/>
            <person name="Wu L."/>
            <person name="Ma J."/>
        </authorList>
    </citation>
    <scope>NUCLEOTIDE SEQUENCE [LARGE SCALE GENOMIC DNA]</scope>
    <source>
        <strain evidence="3">JCM30009</strain>
    </source>
</reference>
<accession>A0ABW1PSE9</accession>
<dbReference type="RefSeq" id="WP_378108788.1">
    <property type="nucleotide sequence ID" value="NZ_JBHSRG010000001.1"/>
</dbReference>
<dbReference type="InterPro" id="IPR014944">
    <property type="entry name" value="Toxin_SymE-like"/>
</dbReference>
<evidence type="ECO:0000259" key="1">
    <source>
        <dbReference type="Pfam" id="PF08845"/>
    </source>
</evidence>
<name>A0ABW1PSE9_9ENTR</name>
<gene>
    <name evidence="2" type="ORF">ACFPZP_00090</name>
</gene>
<sequence>MPLSAPSYSKPEVTFSKTQPRYKVSDVRVRHENRRNITKTYYSSHPSLHLKGNWLAEAGFGTGRGVTVKVSEGWIVLMAEGNEVQELREQLYLAEQVVKGIKDVLV</sequence>